<dbReference type="SMART" id="SM00849">
    <property type="entry name" value="Lactamase_B"/>
    <property type="match status" value="1"/>
</dbReference>
<keyword evidence="4" id="KW-0862">Zinc</keyword>
<protein>
    <submittedName>
        <fullName evidence="6">Beta-lactamase-like protein</fullName>
    </submittedName>
</protein>
<evidence type="ECO:0000313" key="7">
    <source>
        <dbReference type="Proteomes" id="UP000014115"/>
    </source>
</evidence>
<keyword evidence="3" id="KW-0378">Hydrolase</keyword>
<evidence type="ECO:0000313" key="6">
    <source>
        <dbReference type="EMBL" id="EKE84300.1"/>
    </source>
</evidence>
<dbReference type="Proteomes" id="UP000014115">
    <property type="component" value="Unassembled WGS sequence"/>
</dbReference>
<keyword evidence="7" id="KW-1185">Reference proteome</keyword>
<dbReference type="GO" id="GO:0046872">
    <property type="term" value="F:metal ion binding"/>
    <property type="evidence" value="ECO:0007669"/>
    <property type="project" value="UniProtKB-KW"/>
</dbReference>
<dbReference type="GO" id="GO:0016787">
    <property type="term" value="F:hydrolase activity"/>
    <property type="evidence" value="ECO:0007669"/>
    <property type="project" value="UniProtKB-KW"/>
</dbReference>
<gene>
    <name evidence="6" type="ORF">A10D4_06411</name>
</gene>
<dbReference type="PANTHER" id="PTHR46233">
    <property type="entry name" value="HYDROXYACYLGLUTATHIONE HYDROLASE GLOC"/>
    <property type="match status" value="1"/>
</dbReference>
<dbReference type="InterPro" id="IPR051453">
    <property type="entry name" value="MBL_Glyoxalase_II"/>
</dbReference>
<evidence type="ECO:0000259" key="5">
    <source>
        <dbReference type="SMART" id="SM00849"/>
    </source>
</evidence>
<sequence length="215" mass="23658">MKLTIVPVTPFQQNCSIVWCSVSNRAAIVDPGGDAENIKQVVAEQGVTVDKVLLTHGHLDHAGAAASIAEHYQVPVVGPHRDDDFWLSQLPQQAQRFQFAAQVEPLVPDQWLNDGEQVTVGERQLQVLHCPGHTPGHVVFVDVEARVAWVGDVLFHGSIGRSDFPRGDHQQLVRSIREQLWPLGDDITFIPGHGPTSTFAEERANNPFVADSRFG</sequence>
<evidence type="ECO:0000256" key="3">
    <source>
        <dbReference type="ARBA" id="ARBA00022801"/>
    </source>
</evidence>
<dbReference type="AlphaFoldDB" id="K2L322"/>
<dbReference type="PANTHER" id="PTHR46233:SF3">
    <property type="entry name" value="HYDROXYACYLGLUTATHIONE HYDROLASE GLOC"/>
    <property type="match status" value="1"/>
</dbReference>
<comment type="caution">
    <text evidence="6">The sequence shown here is derived from an EMBL/GenBank/DDBJ whole genome shotgun (WGS) entry which is preliminary data.</text>
</comment>
<evidence type="ECO:0000256" key="1">
    <source>
        <dbReference type="ARBA" id="ARBA00001947"/>
    </source>
</evidence>
<reference evidence="6 7" key="1">
    <citation type="journal article" date="2012" name="J. Bacteriol.">
        <title>Genome Sequence of Idiomarina xiamenensis Type Strain 10-D-4.</title>
        <authorList>
            <person name="Lai Q."/>
            <person name="Wang L."/>
            <person name="Wang W."/>
            <person name="Shao Z."/>
        </authorList>
    </citation>
    <scope>NUCLEOTIDE SEQUENCE [LARGE SCALE GENOMIC DNA]</scope>
    <source>
        <strain evidence="6 7">10-D-4</strain>
    </source>
</reference>
<dbReference type="RefSeq" id="WP_008488449.1">
    <property type="nucleotide sequence ID" value="NZ_AMRG01000006.1"/>
</dbReference>
<evidence type="ECO:0000256" key="4">
    <source>
        <dbReference type="ARBA" id="ARBA00022833"/>
    </source>
</evidence>
<comment type="cofactor">
    <cofactor evidence="1">
        <name>Zn(2+)</name>
        <dbReference type="ChEBI" id="CHEBI:29105"/>
    </cofactor>
</comment>
<dbReference type="SUPFAM" id="SSF56281">
    <property type="entry name" value="Metallo-hydrolase/oxidoreductase"/>
    <property type="match status" value="1"/>
</dbReference>
<dbReference type="InterPro" id="IPR036866">
    <property type="entry name" value="RibonucZ/Hydroxyglut_hydro"/>
</dbReference>
<dbReference type="eggNOG" id="COG0491">
    <property type="taxonomic scope" value="Bacteria"/>
</dbReference>
<dbReference type="InterPro" id="IPR001279">
    <property type="entry name" value="Metallo-B-lactamas"/>
</dbReference>
<organism evidence="6 7">
    <name type="scientific">Idiomarina xiamenensis 10-D-4</name>
    <dbReference type="NCBI Taxonomy" id="740709"/>
    <lineage>
        <taxon>Bacteria</taxon>
        <taxon>Pseudomonadati</taxon>
        <taxon>Pseudomonadota</taxon>
        <taxon>Gammaproteobacteria</taxon>
        <taxon>Alteromonadales</taxon>
        <taxon>Idiomarinaceae</taxon>
        <taxon>Idiomarina</taxon>
    </lineage>
</organism>
<feature type="domain" description="Metallo-beta-lactamase" evidence="5">
    <location>
        <begin position="12"/>
        <end position="193"/>
    </location>
</feature>
<dbReference type="STRING" id="740709.A10D4_06411"/>
<evidence type="ECO:0000256" key="2">
    <source>
        <dbReference type="ARBA" id="ARBA00022723"/>
    </source>
</evidence>
<dbReference type="Gene3D" id="3.60.15.10">
    <property type="entry name" value="Ribonuclease Z/Hydroxyacylglutathione hydrolase-like"/>
    <property type="match status" value="1"/>
</dbReference>
<dbReference type="CDD" id="cd07737">
    <property type="entry name" value="YcbL-like_MBL-fold"/>
    <property type="match status" value="1"/>
</dbReference>
<accession>K2L322</accession>
<keyword evidence="2" id="KW-0479">Metal-binding</keyword>
<dbReference type="Pfam" id="PF00753">
    <property type="entry name" value="Lactamase_B"/>
    <property type="match status" value="1"/>
</dbReference>
<dbReference type="EMBL" id="AMRG01000006">
    <property type="protein sequence ID" value="EKE84300.1"/>
    <property type="molecule type" value="Genomic_DNA"/>
</dbReference>
<dbReference type="PATRIC" id="fig|740709.3.peg.1308"/>
<name>K2L322_9GAMM</name>
<proteinExistence type="predicted"/>